<proteinExistence type="inferred from homology"/>
<sequence>MLKASQAIVIDENFGPKAREETPSMPALEATNMRQRCGDFERAPCQCQSASNLCFLIHVAENVVVKWETIFVDGRLYVEIPNSILPDGSKESLVTLLEYAEEVLDCNHVILVFKKNRNDRASLIRTFMFLGFQVVCPGNPIVPMVEDLMFLAYTIEPDSDDDD</sequence>
<name>A0ABY7G6V6_MYAAR</name>
<dbReference type="InterPro" id="IPR038581">
    <property type="entry name" value="ODC_AZ_sf"/>
</dbReference>
<dbReference type="Proteomes" id="UP001164746">
    <property type="component" value="Chromosome 16"/>
</dbReference>
<dbReference type="PANTHER" id="PTHR10279">
    <property type="entry name" value="ORNITHINE DECARBOXYLASE ANTIZYME"/>
    <property type="match status" value="1"/>
</dbReference>
<dbReference type="EMBL" id="CP111027">
    <property type="protein sequence ID" value="WAR29672.1"/>
    <property type="molecule type" value="Genomic_DNA"/>
</dbReference>
<dbReference type="Gene3D" id="3.40.630.60">
    <property type="match status" value="1"/>
</dbReference>
<accession>A0ABY7G6V6</accession>
<protein>
    <recommendedName>
        <fullName evidence="2">Ornithine decarboxylase antizyme</fullName>
    </recommendedName>
</protein>
<dbReference type="InterPro" id="IPR016181">
    <property type="entry name" value="Acyl_CoA_acyltransferase"/>
</dbReference>
<evidence type="ECO:0000256" key="2">
    <source>
        <dbReference type="ARBA" id="ARBA00017712"/>
    </source>
</evidence>
<evidence type="ECO:0000313" key="5">
    <source>
        <dbReference type="EMBL" id="WAR29724.1"/>
    </source>
</evidence>
<dbReference type="Pfam" id="PF02100">
    <property type="entry name" value="ODC_AZ"/>
    <property type="match status" value="1"/>
</dbReference>
<evidence type="ECO:0000256" key="1">
    <source>
        <dbReference type="ARBA" id="ARBA00008796"/>
    </source>
</evidence>
<comment type="similarity">
    <text evidence="1">Belongs to the ODC antizyme family.</text>
</comment>
<dbReference type="EMBL" id="CP111027">
    <property type="protein sequence ID" value="WAR29724.1"/>
    <property type="molecule type" value="Genomic_DNA"/>
</dbReference>
<evidence type="ECO:0000313" key="4">
    <source>
        <dbReference type="EMBL" id="WAR29672.1"/>
    </source>
</evidence>
<dbReference type="PANTHER" id="PTHR10279:SF10">
    <property type="entry name" value="ORNITHINE DECARBOXYLASE ANTIZYME"/>
    <property type="match status" value="1"/>
</dbReference>
<organism evidence="4 6">
    <name type="scientific">Mya arenaria</name>
    <name type="common">Soft-shell clam</name>
    <dbReference type="NCBI Taxonomy" id="6604"/>
    <lineage>
        <taxon>Eukaryota</taxon>
        <taxon>Metazoa</taxon>
        <taxon>Spiralia</taxon>
        <taxon>Lophotrochozoa</taxon>
        <taxon>Mollusca</taxon>
        <taxon>Bivalvia</taxon>
        <taxon>Autobranchia</taxon>
        <taxon>Heteroconchia</taxon>
        <taxon>Euheterodonta</taxon>
        <taxon>Imparidentia</taxon>
        <taxon>Neoheterodontei</taxon>
        <taxon>Myida</taxon>
        <taxon>Myoidea</taxon>
        <taxon>Myidae</taxon>
        <taxon>Mya</taxon>
    </lineage>
</organism>
<evidence type="ECO:0000256" key="3">
    <source>
        <dbReference type="ARBA" id="ARBA00022758"/>
    </source>
</evidence>
<evidence type="ECO:0000313" key="6">
    <source>
        <dbReference type="Proteomes" id="UP001164746"/>
    </source>
</evidence>
<keyword evidence="6" id="KW-1185">Reference proteome</keyword>
<keyword evidence="3" id="KW-0688">Ribosomal frameshifting</keyword>
<dbReference type="InterPro" id="IPR002993">
    <property type="entry name" value="ODC_AZ"/>
</dbReference>
<reference evidence="4" key="1">
    <citation type="submission" date="2022-11" db="EMBL/GenBank/DDBJ databases">
        <title>Centuries of genome instability and evolution in soft-shell clam transmissible cancer (bioRxiv).</title>
        <authorList>
            <person name="Hart S.F.M."/>
            <person name="Yonemitsu M.A."/>
            <person name="Giersch R.M."/>
            <person name="Beal B.F."/>
            <person name="Arriagada G."/>
            <person name="Davis B.W."/>
            <person name="Ostrander E.A."/>
            <person name="Goff S.P."/>
            <person name="Metzger M.J."/>
        </authorList>
    </citation>
    <scope>NUCLEOTIDE SEQUENCE</scope>
    <source>
        <strain evidence="4">MELC-2E11</strain>
        <tissue evidence="4">Siphon/mantle</tissue>
    </source>
</reference>
<gene>
    <name evidence="4" type="ORF">MAR_003240</name>
    <name evidence="5" type="ORF">MAR_003292</name>
</gene>
<dbReference type="SUPFAM" id="SSF55729">
    <property type="entry name" value="Acyl-CoA N-acyltransferases (Nat)"/>
    <property type="match status" value="1"/>
</dbReference>